<dbReference type="Proteomes" id="UP001148184">
    <property type="component" value="Unassembled WGS sequence"/>
</dbReference>
<feature type="binding site" evidence="10">
    <location>
        <position position="392"/>
    </location>
    <ligand>
        <name>(2R)-2-phosphoglycerate</name>
        <dbReference type="ChEBI" id="CHEBI:58289"/>
    </ligand>
</feature>
<evidence type="ECO:0000313" key="14">
    <source>
        <dbReference type="Proteomes" id="UP001148184"/>
    </source>
</evidence>
<evidence type="ECO:0000256" key="5">
    <source>
        <dbReference type="ARBA" id="ARBA00022525"/>
    </source>
</evidence>
<proteinExistence type="inferred from homology"/>
<dbReference type="NCBIfam" id="TIGR01060">
    <property type="entry name" value="eno"/>
    <property type="match status" value="1"/>
</dbReference>
<organism evidence="13 14">
    <name type="scientific">Pseudomonas rubra</name>
    <dbReference type="NCBI Taxonomy" id="2942627"/>
    <lineage>
        <taxon>Bacteria</taxon>
        <taxon>Pseudomonadati</taxon>
        <taxon>Pseudomonadota</taxon>
        <taxon>Gammaproteobacteria</taxon>
        <taxon>Pseudomonadales</taxon>
        <taxon>Pseudomonadaceae</taxon>
        <taxon>Pseudomonas</taxon>
    </lineage>
</organism>
<keyword evidence="10" id="KW-0479">Metal-binding</keyword>
<dbReference type="InterPro" id="IPR020810">
    <property type="entry name" value="Enolase_C"/>
</dbReference>
<evidence type="ECO:0000259" key="12">
    <source>
        <dbReference type="SMART" id="SM01193"/>
    </source>
</evidence>
<evidence type="ECO:0000313" key="13">
    <source>
        <dbReference type="EMBL" id="MDD1014671.1"/>
    </source>
</evidence>
<evidence type="ECO:0000256" key="6">
    <source>
        <dbReference type="ARBA" id="ARBA00022842"/>
    </source>
</evidence>
<keyword evidence="7 10" id="KW-0324">Glycolysis</keyword>
<keyword evidence="6 10" id="KW-0460">Magnesium</keyword>
<dbReference type="SMART" id="SM01192">
    <property type="entry name" value="Enolase_C"/>
    <property type="match status" value="1"/>
</dbReference>
<dbReference type="EMBL" id="JAMDGZ010000027">
    <property type="protein sequence ID" value="MDD1014671.1"/>
    <property type="molecule type" value="Genomic_DNA"/>
</dbReference>
<dbReference type="CDD" id="cd03313">
    <property type="entry name" value="enolase"/>
    <property type="match status" value="1"/>
</dbReference>
<protein>
    <recommendedName>
        <fullName evidence="4 10">Enolase</fullName>
        <ecNumber evidence="3 10">4.2.1.11</ecNumber>
    </recommendedName>
    <alternativeName>
        <fullName evidence="10">2-phospho-D-glycerate hydro-lyase</fullName>
    </alternativeName>
    <alternativeName>
        <fullName evidence="10">2-phosphoglycerate dehydratase</fullName>
    </alternativeName>
</protein>
<dbReference type="HAMAP" id="MF_00318">
    <property type="entry name" value="Enolase"/>
    <property type="match status" value="1"/>
</dbReference>
<dbReference type="SFLD" id="SFLDS00001">
    <property type="entry name" value="Enolase"/>
    <property type="match status" value="1"/>
</dbReference>
<dbReference type="Pfam" id="PF00113">
    <property type="entry name" value="Enolase_C"/>
    <property type="match status" value="1"/>
</dbReference>
<feature type="binding site" evidence="10">
    <location>
        <position position="371"/>
    </location>
    <ligand>
        <name>(2R)-2-phosphoglycerate</name>
        <dbReference type="ChEBI" id="CHEBI:58289"/>
    </ligand>
</feature>
<evidence type="ECO:0000256" key="7">
    <source>
        <dbReference type="ARBA" id="ARBA00023152"/>
    </source>
</evidence>
<dbReference type="InterPro" id="IPR036849">
    <property type="entry name" value="Enolase-like_C_sf"/>
</dbReference>
<comment type="caution">
    <text evidence="13">The sequence shown here is derived from an EMBL/GenBank/DDBJ whole genome shotgun (WGS) entry which is preliminary data.</text>
</comment>
<dbReference type="SUPFAM" id="SSF54826">
    <property type="entry name" value="Enolase N-terminal domain-like"/>
    <property type="match status" value="1"/>
</dbReference>
<feature type="binding site" evidence="10">
    <location>
        <position position="316"/>
    </location>
    <ligand>
        <name>Mg(2+)</name>
        <dbReference type="ChEBI" id="CHEBI:18420"/>
    </ligand>
</feature>
<evidence type="ECO:0000259" key="11">
    <source>
        <dbReference type="SMART" id="SM01192"/>
    </source>
</evidence>
<comment type="subcellular location">
    <subcellularLocation>
        <location evidence="10">Cytoplasm</location>
    </subcellularLocation>
    <subcellularLocation>
        <location evidence="10">Secreted</location>
    </subcellularLocation>
    <subcellularLocation>
        <location evidence="10">Cell surface</location>
    </subcellularLocation>
    <text evidence="10">Fractions of enolase are present in both the cytoplasm and on the cell surface.</text>
</comment>
<dbReference type="SFLD" id="SFLDF00002">
    <property type="entry name" value="enolase"/>
    <property type="match status" value="1"/>
</dbReference>
<dbReference type="PANTHER" id="PTHR11902:SF1">
    <property type="entry name" value="ENOLASE"/>
    <property type="match status" value="1"/>
</dbReference>
<comment type="catalytic activity">
    <reaction evidence="10">
        <text>(2R)-2-phosphoglycerate = phosphoenolpyruvate + H2O</text>
        <dbReference type="Rhea" id="RHEA:10164"/>
        <dbReference type="ChEBI" id="CHEBI:15377"/>
        <dbReference type="ChEBI" id="CHEBI:58289"/>
        <dbReference type="ChEBI" id="CHEBI:58702"/>
        <dbReference type="EC" id="4.2.1.11"/>
    </reaction>
</comment>
<dbReference type="PANTHER" id="PTHR11902">
    <property type="entry name" value="ENOLASE"/>
    <property type="match status" value="1"/>
</dbReference>
<reference evidence="13 14" key="1">
    <citation type="submission" date="2022-05" db="EMBL/GenBank/DDBJ databases">
        <title>Novel Pseudomonas spp. Isolated from a Rainbow Trout Aquaculture Facility.</title>
        <authorList>
            <person name="Testerman T."/>
            <person name="Graf J."/>
        </authorList>
    </citation>
    <scope>NUCLEOTIDE SEQUENCE [LARGE SCALE GENOMIC DNA]</scope>
    <source>
        <strain evidence="13 14">ID1025</strain>
    </source>
</reference>
<dbReference type="SFLD" id="SFLDG00178">
    <property type="entry name" value="enolase"/>
    <property type="match status" value="1"/>
</dbReference>
<dbReference type="Gene3D" id="3.20.20.120">
    <property type="entry name" value="Enolase-like C-terminal domain"/>
    <property type="match status" value="1"/>
</dbReference>
<sequence length="429" mass="45418">MAKIVDIKGREVLDSRGNPTVEADVLLDNGIIGSACAPSGASTGSREALELRDGDKSRYMGKGVLKAVANINGPIRDLLLGKDPVDQKALDHAMIKLDGTENKATLGANAILAVSLAAAKAAAQDQDLPLYAHIANLNGTPGVYSMPVPMMNIINGGEHADNNVDIQEFMVQPVGAKTFSDGLRMGTEIFHHLKAVLKARGLNTAVGDEGGFAPNLASNEDALGAIAEAVANAGYKLGTDVTLALDCAASEFYEDGKYNLSGEGKSFDAEGFAEYLKGLTERFPIISIEDGLDESDWAGWKILTDKIGEKVQLVGDDLFVTNTKILKEGIDKSIGNSILIKFNQIGSLTETLEAIQMAKAAGYTAVISHRSGETEDSTIADLAVGTAAGQIKTGSLCRSDRVSKYNQLLRIEEQLGSKAVYRGRAEFRG</sequence>
<evidence type="ECO:0000256" key="8">
    <source>
        <dbReference type="ARBA" id="ARBA00023239"/>
    </source>
</evidence>
<keyword evidence="5 10" id="KW-0964">Secreted</keyword>
<comment type="similarity">
    <text evidence="2 10">Belongs to the enolase family.</text>
</comment>
<dbReference type="InterPro" id="IPR000941">
    <property type="entry name" value="Enolase"/>
</dbReference>
<feature type="active site" description="Proton donor" evidence="10">
    <location>
        <position position="209"/>
    </location>
</feature>
<dbReference type="Gene3D" id="3.30.390.10">
    <property type="entry name" value="Enolase-like, N-terminal domain"/>
    <property type="match status" value="1"/>
</dbReference>
<feature type="active site" description="Proton acceptor" evidence="10">
    <location>
        <position position="341"/>
    </location>
</feature>
<dbReference type="InterPro" id="IPR020809">
    <property type="entry name" value="Enolase_CS"/>
</dbReference>
<evidence type="ECO:0000256" key="4">
    <source>
        <dbReference type="ARBA" id="ARBA00017068"/>
    </source>
</evidence>
<comment type="function">
    <text evidence="9 10">Catalyzes the reversible conversion of 2-phosphoglycerate (2-PG) into phosphoenolpyruvate (PEP). It is essential for the degradation of carbohydrates via glycolysis.</text>
</comment>
<dbReference type="SUPFAM" id="SSF51604">
    <property type="entry name" value="Enolase C-terminal domain-like"/>
    <property type="match status" value="1"/>
</dbReference>
<comment type="cofactor">
    <cofactor evidence="10">
        <name>Mg(2+)</name>
        <dbReference type="ChEBI" id="CHEBI:18420"/>
    </cofactor>
    <text evidence="10">Binds a second Mg(2+) ion via substrate during catalysis.</text>
</comment>
<keyword evidence="14" id="KW-1185">Reference proteome</keyword>
<dbReference type="SMART" id="SM01193">
    <property type="entry name" value="Enolase_N"/>
    <property type="match status" value="1"/>
</dbReference>
<comment type="subunit">
    <text evidence="10">Component of the RNA degradosome, a multiprotein complex involved in RNA processing and mRNA degradation.</text>
</comment>
<dbReference type="PROSITE" id="PS00164">
    <property type="entry name" value="ENOLASE"/>
    <property type="match status" value="1"/>
</dbReference>
<dbReference type="PIRSF" id="PIRSF001400">
    <property type="entry name" value="Enolase"/>
    <property type="match status" value="1"/>
</dbReference>
<feature type="domain" description="Enolase N-terminal" evidence="12">
    <location>
        <begin position="4"/>
        <end position="134"/>
    </location>
</feature>
<feature type="binding site" evidence="10">
    <location>
        <position position="370"/>
    </location>
    <ligand>
        <name>(2R)-2-phosphoglycerate</name>
        <dbReference type="ChEBI" id="CHEBI:58289"/>
    </ligand>
</feature>
<feature type="binding site" evidence="10">
    <location>
        <position position="246"/>
    </location>
    <ligand>
        <name>Mg(2+)</name>
        <dbReference type="ChEBI" id="CHEBI:18420"/>
    </ligand>
</feature>
<dbReference type="PRINTS" id="PR00148">
    <property type="entry name" value="ENOLASE"/>
</dbReference>
<dbReference type="RefSeq" id="WP_273893394.1">
    <property type="nucleotide sequence ID" value="NZ_JAMDGP010000066.1"/>
</dbReference>
<name>A0ABT5P8P9_9PSED</name>
<evidence type="ECO:0000256" key="2">
    <source>
        <dbReference type="ARBA" id="ARBA00009604"/>
    </source>
</evidence>
<keyword evidence="10" id="KW-0963">Cytoplasm</keyword>
<feature type="domain" description="Enolase C-terminal TIM barrel" evidence="11">
    <location>
        <begin position="143"/>
        <end position="429"/>
    </location>
</feature>
<dbReference type="GO" id="GO:0004634">
    <property type="term" value="F:phosphopyruvate hydratase activity"/>
    <property type="evidence" value="ECO:0007669"/>
    <property type="project" value="UniProtKB-EC"/>
</dbReference>
<gene>
    <name evidence="10 13" type="primary">eno</name>
    <name evidence="13" type="ORF">M5G17_13405</name>
</gene>
<dbReference type="Pfam" id="PF03952">
    <property type="entry name" value="Enolase_N"/>
    <property type="match status" value="1"/>
</dbReference>
<evidence type="ECO:0000256" key="1">
    <source>
        <dbReference type="ARBA" id="ARBA00005031"/>
    </source>
</evidence>
<dbReference type="InterPro" id="IPR029017">
    <property type="entry name" value="Enolase-like_N"/>
</dbReference>
<evidence type="ECO:0000256" key="3">
    <source>
        <dbReference type="ARBA" id="ARBA00012058"/>
    </source>
</evidence>
<keyword evidence="8 10" id="KW-0456">Lyase</keyword>
<feature type="binding site" evidence="10">
    <location>
        <position position="341"/>
    </location>
    <ligand>
        <name>(2R)-2-phosphoglycerate</name>
        <dbReference type="ChEBI" id="CHEBI:58289"/>
    </ligand>
</feature>
<dbReference type="EC" id="4.2.1.11" evidence="3 10"/>
<feature type="binding site" evidence="10">
    <location>
        <position position="289"/>
    </location>
    <ligand>
        <name>Mg(2+)</name>
        <dbReference type="ChEBI" id="CHEBI:18420"/>
    </ligand>
</feature>
<comment type="pathway">
    <text evidence="1 10">Carbohydrate degradation; glycolysis; pyruvate from D-glyceraldehyde 3-phosphate: step 4/5.</text>
</comment>
<accession>A0ABT5P8P9</accession>
<feature type="binding site" evidence="10">
    <location>
        <position position="167"/>
    </location>
    <ligand>
        <name>(2R)-2-phosphoglycerate</name>
        <dbReference type="ChEBI" id="CHEBI:58289"/>
    </ligand>
</feature>
<evidence type="ECO:0000256" key="10">
    <source>
        <dbReference type="HAMAP-Rule" id="MF_00318"/>
    </source>
</evidence>
<evidence type="ECO:0000256" key="9">
    <source>
        <dbReference type="ARBA" id="ARBA00045763"/>
    </source>
</evidence>
<dbReference type="InterPro" id="IPR020811">
    <property type="entry name" value="Enolase_N"/>
</dbReference>